<accession>A0ABM0MP89</accession>
<name>A0ABM0MP89_SACKO</name>
<evidence type="ECO:0000313" key="4">
    <source>
        <dbReference type="Proteomes" id="UP000694865"/>
    </source>
</evidence>
<evidence type="ECO:0000256" key="3">
    <source>
        <dbReference type="ARBA" id="ARBA00022691"/>
    </source>
</evidence>
<dbReference type="GeneID" id="102809059"/>
<dbReference type="Gene3D" id="3.40.50.150">
    <property type="entry name" value="Vaccinia Virus protein VP39"/>
    <property type="match status" value="1"/>
</dbReference>
<keyword evidence="2" id="KW-0808">Transferase</keyword>
<dbReference type="SUPFAM" id="SSF53335">
    <property type="entry name" value="S-adenosyl-L-methionine-dependent methyltransferases"/>
    <property type="match status" value="1"/>
</dbReference>
<gene>
    <name evidence="5" type="primary">LOC102809059</name>
</gene>
<proteinExistence type="predicted"/>
<sequence>MSMKSLYNNHERYMESFHEFLRLSDEHNVMVNWIEGSRGIPDVLRRLPKAGEAIKVLGVGSGSGEMDERILTQLLKNYSEICCRVVEPSFKQLSQYKTLIKSNHQLSEVKFEWRQQTSSEYMSTVGTEAIKFDLVHLIQMLYYVPDIESTIMDFYRHHLAANGVMIIIHVSGLGAWGQLWQKFGRQLPQNDHCNYATGKTIKDILDKNKLNYEKIELPSYFQIDDCFRETSNVGSLLVDFITEVEYFMETAPRDLKVNIMQELRSDKCSYKNNKKIYFKNDLVAFVIQKPTC</sequence>
<reference evidence="5" key="1">
    <citation type="submission" date="2025-08" db="UniProtKB">
        <authorList>
            <consortium name="RefSeq"/>
        </authorList>
    </citation>
    <scope>IDENTIFICATION</scope>
    <source>
        <tissue evidence="5">Testes</tissue>
    </source>
</reference>
<keyword evidence="3" id="KW-0949">S-adenosyl-L-methionine</keyword>
<dbReference type="Proteomes" id="UP000694865">
    <property type="component" value="Unplaced"/>
</dbReference>
<keyword evidence="4" id="KW-1185">Reference proteome</keyword>
<evidence type="ECO:0000256" key="2">
    <source>
        <dbReference type="ARBA" id="ARBA00022679"/>
    </source>
</evidence>
<evidence type="ECO:0000256" key="1">
    <source>
        <dbReference type="ARBA" id="ARBA00022603"/>
    </source>
</evidence>
<evidence type="ECO:0000313" key="5">
    <source>
        <dbReference type="RefSeq" id="XP_006821830.1"/>
    </source>
</evidence>
<dbReference type="InterPro" id="IPR029063">
    <property type="entry name" value="SAM-dependent_MTases_sf"/>
</dbReference>
<dbReference type="Pfam" id="PF13489">
    <property type="entry name" value="Methyltransf_23"/>
    <property type="match status" value="1"/>
</dbReference>
<dbReference type="PROSITE" id="PS51597">
    <property type="entry name" value="SAM_HNMT"/>
    <property type="match status" value="1"/>
</dbReference>
<organism evidence="4 5">
    <name type="scientific">Saccoglossus kowalevskii</name>
    <name type="common">Acorn worm</name>
    <dbReference type="NCBI Taxonomy" id="10224"/>
    <lineage>
        <taxon>Eukaryota</taxon>
        <taxon>Metazoa</taxon>
        <taxon>Hemichordata</taxon>
        <taxon>Enteropneusta</taxon>
        <taxon>Harrimaniidae</taxon>
        <taxon>Saccoglossus</taxon>
    </lineage>
</organism>
<keyword evidence="1" id="KW-0489">Methyltransferase</keyword>
<dbReference type="RefSeq" id="XP_006821830.1">
    <property type="nucleotide sequence ID" value="XM_006821767.1"/>
</dbReference>
<dbReference type="InterPro" id="IPR016673">
    <property type="entry name" value="HHMT-like"/>
</dbReference>
<protein>
    <submittedName>
        <fullName evidence="5">Histamine N-methyltransferase-like</fullName>
    </submittedName>
</protein>